<dbReference type="InterPro" id="IPR010673">
    <property type="entry name" value="UPF0346"/>
</dbReference>
<protein>
    <recommendedName>
        <fullName evidence="1">UPF0346 protein NCTC4824_02030</fullName>
    </recommendedName>
</protein>
<dbReference type="InterPro" id="IPR023089">
    <property type="entry name" value="YozE_SAM-like"/>
</dbReference>
<keyword evidence="4" id="KW-1185">Reference proteome</keyword>
<dbReference type="STRING" id="1348624.GCA_001591545_01095"/>
<gene>
    <name evidence="3" type="primary">yozE</name>
    <name evidence="3" type="ORF">NCTC4824_02030</name>
</gene>
<dbReference type="PIRSF" id="PIRSF037262">
    <property type="entry name" value="UCP037262"/>
    <property type="match status" value="1"/>
</dbReference>
<dbReference type="RefSeq" id="WP_066138005.1">
    <property type="nucleotide sequence ID" value="NZ_CBCSGM010000001.1"/>
</dbReference>
<evidence type="ECO:0000313" key="4">
    <source>
        <dbReference type="Proteomes" id="UP000249134"/>
    </source>
</evidence>
<accession>A0A2X4WHA9</accession>
<evidence type="ECO:0000313" key="3">
    <source>
        <dbReference type="EMBL" id="SQI56950.1"/>
    </source>
</evidence>
<dbReference type="AlphaFoldDB" id="A0A2X4WHA9"/>
<organism evidence="3 4">
    <name type="scientific">Lederbergia lenta</name>
    <name type="common">Bacillus lentus</name>
    <dbReference type="NCBI Taxonomy" id="1467"/>
    <lineage>
        <taxon>Bacteria</taxon>
        <taxon>Bacillati</taxon>
        <taxon>Bacillota</taxon>
        <taxon>Bacilli</taxon>
        <taxon>Bacillales</taxon>
        <taxon>Bacillaceae</taxon>
        <taxon>Lederbergia</taxon>
    </lineage>
</organism>
<dbReference type="HAMAP" id="MF_01538">
    <property type="entry name" value="UPF0346"/>
    <property type="match status" value="1"/>
</dbReference>
<sequence length="74" mass="8942">MNKSFYHFLMKYRHAIKKDELSEFANAAYHDHEFPKSSDDYHLLSNYLELNGHYIANMSLFDYAWDLYVEAENK</sequence>
<dbReference type="Proteomes" id="UP000249134">
    <property type="component" value="Chromosome 1"/>
</dbReference>
<dbReference type="KEGG" id="blen:NCTC4824_02030"/>
<evidence type="ECO:0000256" key="1">
    <source>
        <dbReference type="HAMAP-Rule" id="MF_01538"/>
    </source>
</evidence>
<feature type="domain" description="YozE SAM-like" evidence="2">
    <location>
        <begin position="4"/>
        <end position="69"/>
    </location>
</feature>
<dbReference type="SUPFAM" id="SSF140652">
    <property type="entry name" value="YozE-like"/>
    <property type="match status" value="1"/>
</dbReference>
<dbReference type="InterPro" id="IPR036806">
    <property type="entry name" value="YozE_SAM-like_sf"/>
</dbReference>
<proteinExistence type="inferred from homology"/>
<reference evidence="3 4" key="1">
    <citation type="submission" date="2018-06" db="EMBL/GenBank/DDBJ databases">
        <authorList>
            <consortium name="Pathogen Informatics"/>
            <person name="Doyle S."/>
        </authorList>
    </citation>
    <scope>NUCLEOTIDE SEQUENCE [LARGE SCALE GENOMIC DNA]</scope>
    <source>
        <strain evidence="3 4">NCTC4824</strain>
    </source>
</reference>
<comment type="similarity">
    <text evidence="1">Belongs to the UPF0346 family.</text>
</comment>
<dbReference type="Gene3D" id="1.10.150.260">
    <property type="entry name" value="YozE SAM-like"/>
    <property type="match status" value="1"/>
</dbReference>
<name>A0A2X4WHA9_LEDLE</name>
<dbReference type="NCBIfam" id="NF010193">
    <property type="entry name" value="PRK13672.1"/>
    <property type="match status" value="1"/>
</dbReference>
<dbReference type="EMBL" id="LS483476">
    <property type="protein sequence ID" value="SQI56950.1"/>
    <property type="molecule type" value="Genomic_DNA"/>
</dbReference>
<evidence type="ECO:0000259" key="2">
    <source>
        <dbReference type="Pfam" id="PF06855"/>
    </source>
</evidence>
<dbReference type="Pfam" id="PF06855">
    <property type="entry name" value="YozE_SAM_like"/>
    <property type="match status" value="1"/>
</dbReference>